<evidence type="ECO:0000313" key="1">
    <source>
        <dbReference type="EMBL" id="ADD44610.1"/>
    </source>
</evidence>
<protein>
    <recommendedName>
        <fullName evidence="3">Activator of Hsp90 ATPase 1 family protein</fullName>
    </recommendedName>
</protein>
<dbReference type="EMBL" id="CP001778">
    <property type="protein sequence ID" value="ADD44610.1"/>
    <property type="molecule type" value="Genomic_DNA"/>
</dbReference>
<dbReference type="InterPro" id="IPR023393">
    <property type="entry name" value="START-like_dom_sf"/>
</dbReference>
<proteinExistence type="predicted"/>
<evidence type="ECO:0008006" key="3">
    <source>
        <dbReference type="Google" id="ProtNLM"/>
    </source>
</evidence>
<dbReference type="KEGG" id="sna:Snas_4972"/>
<dbReference type="CDD" id="cd07812">
    <property type="entry name" value="SRPBCC"/>
    <property type="match status" value="1"/>
</dbReference>
<dbReference type="HOGENOM" id="CLU_1694451_0_0_11"/>
<dbReference type="Gene3D" id="3.30.530.20">
    <property type="match status" value="1"/>
</dbReference>
<dbReference type="Proteomes" id="UP000000844">
    <property type="component" value="Chromosome"/>
</dbReference>
<dbReference type="SUPFAM" id="SSF55961">
    <property type="entry name" value="Bet v1-like"/>
    <property type="match status" value="1"/>
</dbReference>
<sequence>MTTVRHRLTGSIEVALPPAQAFRLFTPRGEQDWVDGWVPHFPDNPDDDTQPGTVFETNAHGEHTVWVVLDREPGRAISYARTTVGNRAGTVAVLLREAPGGSTVTVSYDLTALSESGRAELDAFAAGYPAFLKSWHDTIRAKITGPQPDNPNIAA</sequence>
<accession>D3Q9R4</accession>
<dbReference type="AlphaFoldDB" id="D3Q9R4"/>
<dbReference type="InterPro" id="IPR019587">
    <property type="entry name" value="Polyketide_cyclase/dehydratase"/>
</dbReference>
<dbReference type="eggNOG" id="ENOG5033CGM">
    <property type="taxonomic scope" value="Bacteria"/>
</dbReference>
<dbReference type="OrthoDB" id="5458416at2"/>
<keyword evidence="2" id="KW-1185">Reference proteome</keyword>
<organism evidence="1 2">
    <name type="scientific">Stackebrandtia nassauensis (strain DSM 44728 / CIP 108903 / NRRL B-16338 / NBRC 102104 / LLR-40K-21)</name>
    <dbReference type="NCBI Taxonomy" id="446470"/>
    <lineage>
        <taxon>Bacteria</taxon>
        <taxon>Bacillati</taxon>
        <taxon>Actinomycetota</taxon>
        <taxon>Actinomycetes</taxon>
        <taxon>Glycomycetales</taxon>
        <taxon>Glycomycetaceae</taxon>
        <taxon>Stackebrandtia</taxon>
    </lineage>
</organism>
<dbReference type="RefSeq" id="WP_013020181.1">
    <property type="nucleotide sequence ID" value="NC_013947.1"/>
</dbReference>
<name>D3Q9R4_STANL</name>
<gene>
    <name evidence="1" type="ordered locus">Snas_4972</name>
</gene>
<dbReference type="Pfam" id="PF10604">
    <property type="entry name" value="Polyketide_cyc2"/>
    <property type="match status" value="1"/>
</dbReference>
<reference evidence="1 2" key="1">
    <citation type="journal article" date="2009" name="Stand. Genomic Sci.">
        <title>Complete genome sequence of Stackebrandtia nassauensis type strain (LLR-40K-21).</title>
        <authorList>
            <person name="Munk C."/>
            <person name="Lapidus A."/>
            <person name="Copeland A."/>
            <person name="Jando M."/>
            <person name="Mayilraj S."/>
            <person name="Glavina Del Rio T."/>
            <person name="Nolan M."/>
            <person name="Chen F."/>
            <person name="Lucas S."/>
            <person name="Tice H."/>
            <person name="Cheng J.F."/>
            <person name="Han C."/>
            <person name="Detter J.C."/>
            <person name="Bruce D."/>
            <person name="Goodwin L."/>
            <person name="Chain P."/>
            <person name="Pitluck S."/>
            <person name="Goker M."/>
            <person name="Ovchinikova G."/>
            <person name="Pati A."/>
            <person name="Ivanova N."/>
            <person name="Mavromatis K."/>
            <person name="Chen A."/>
            <person name="Palaniappan K."/>
            <person name="Land M."/>
            <person name="Hauser L."/>
            <person name="Chang Y.J."/>
            <person name="Jeffries C.D."/>
            <person name="Bristow J."/>
            <person name="Eisen J.A."/>
            <person name="Markowitz V."/>
            <person name="Hugenholtz P."/>
            <person name="Kyrpides N.C."/>
            <person name="Klenk H.P."/>
        </authorList>
    </citation>
    <scope>NUCLEOTIDE SEQUENCE [LARGE SCALE GENOMIC DNA]</scope>
    <source>
        <strain evidence="2">DSM 44728 / CIP 108903 / NRRL B-16338 / NBRC 102104 / LLR-40K-21</strain>
    </source>
</reference>
<evidence type="ECO:0000313" key="2">
    <source>
        <dbReference type="Proteomes" id="UP000000844"/>
    </source>
</evidence>